<dbReference type="EMBL" id="LT598467">
    <property type="protein sequence ID" value="SCU95117.1"/>
    <property type="molecule type" value="Genomic_DNA"/>
</dbReference>
<dbReference type="SMART" id="SM00715">
    <property type="entry name" value="LA"/>
    <property type="match status" value="1"/>
</dbReference>
<feature type="compositionally biased region" description="Acidic residues" evidence="3">
    <location>
        <begin position="471"/>
        <end position="481"/>
    </location>
</feature>
<name>A0A1G4JVQ3_9SACH</name>
<feature type="domain" description="HTH La-type RNA-binding" evidence="4">
    <location>
        <begin position="280"/>
        <end position="381"/>
    </location>
</feature>
<dbReference type="Pfam" id="PF05383">
    <property type="entry name" value="La"/>
    <property type="match status" value="1"/>
</dbReference>
<dbReference type="Gene3D" id="1.10.10.10">
    <property type="entry name" value="Winged helix-like DNA-binding domain superfamily/Winged helix DNA-binding domain"/>
    <property type="match status" value="1"/>
</dbReference>
<feature type="region of interest" description="Disordered" evidence="3">
    <location>
        <begin position="449"/>
        <end position="481"/>
    </location>
</feature>
<dbReference type="CDD" id="cd07323">
    <property type="entry name" value="LAM"/>
    <property type="match status" value="1"/>
</dbReference>
<protein>
    <submittedName>
        <fullName evidence="5">LAMI_0F01068g1_1</fullName>
    </submittedName>
</protein>
<sequence length="481" mass="52575">MSTKTEVKPVSSSSENVTENASGTVNDTISESASVSANTAASAPKGKSKEVIFTPAPPPISSPWRPVANVTASAKNGASDKWPSTLQAIEKLEKRERDSSAFLPNFGASRATSGREKWVPMKASIVVSGSRKNGGESEPQNGKRASMKKNRKNTGNARPRRPTPSQPAQQPELPENAAHDQKPSATGTEAAEVNGTKTEEASKGHASSGTFKRPAQHGNRKRFNTQNGTFKPYQQYVMYPPKQTFDAMQSPQRSFNGYRSKPFPRHGDASLGYGSGSSTPPHPFIAVNNIARQLEYYFSAENLNEDSYLRSHFTAEGYAPLSLIAKFYRVVNLSMGGDHGLILGALREIVANENATIDVVEVESDAPTTTETKNDEQPETEAAAQVEFPLEKYYVRSKQWQRWTSPESDADEKPKRQLSYSKILSGGELDQYRIEPLVFEAPPFNPYMQAGVPIPNQEHESENETSANAEGTEESLGEDVN</sequence>
<organism evidence="5 6">
    <name type="scientific">Lachancea mirantina</name>
    <dbReference type="NCBI Taxonomy" id="1230905"/>
    <lineage>
        <taxon>Eukaryota</taxon>
        <taxon>Fungi</taxon>
        <taxon>Dikarya</taxon>
        <taxon>Ascomycota</taxon>
        <taxon>Saccharomycotina</taxon>
        <taxon>Saccharomycetes</taxon>
        <taxon>Saccharomycetales</taxon>
        <taxon>Saccharomycetaceae</taxon>
        <taxon>Lachancea</taxon>
    </lineage>
</organism>
<feature type="region of interest" description="Disordered" evidence="3">
    <location>
        <begin position="94"/>
        <end position="231"/>
    </location>
</feature>
<dbReference type="PANTHER" id="PTHR22792:SF132">
    <property type="entry name" value="LA-RELATED PROTEIN 1"/>
    <property type="match status" value="1"/>
</dbReference>
<evidence type="ECO:0000256" key="3">
    <source>
        <dbReference type="SAM" id="MobiDB-lite"/>
    </source>
</evidence>
<dbReference type="PANTHER" id="PTHR22792">
    <property type="entry name" value="LUPUS LA PROTEIN-RELATED"/>
    <property type="match status" value="1"/>
</dbReference>
<evidence type="ECO:0000313" key="5">
    <source>
        <dbReference type="EMBL" id="SCU95117.1"/>
    </source>
</evidence>
<accession>A0A1G4JVQ3</accession>
<dbReference type="InterPro" id="IPR036388">
    <property type="entry name" value="WH-like_DNA-bd_sf"/>
</dbReference>
<dbReference type="SUPFAM" id="SSF46785">
    <property type="entry name" value="Winged helix' DNA-binding domain"/>
    <property type="match status" value="1"/>
</dbReference>
<gene>
    <name evidence="5" type="ORF">LAMI_0F01068G</name>
</gene>
<dbReference type="InterPro" id="IPR006630">
    <property type="entry name" value="La_HTH"/>
</dbReference>
<feature type="compositionally biased region" description="Polar residues" evidence="3">
    <location>
        <begin position="1"/>
        <end position="29"/>
    </location>
</feature>
<keyword evidence="1 2" id="KW-0694">RNA-binding</keyword>
<evidence type="ECO:0000259" key="4">
    <source>
        <dbReference type="PROSITE" id="PS50961"/>
    </source>
</evidence>
<keyword evidence="6" id="KW-1185">Reference proteome</keyword>
<dbReference type="PROSITE" id="PS50961">
    <property type="entry name" value="HTH_LA"/>
    <property type="match status" value="1"/>
</dbReference>
<dbReference type="AlphaFoldDB" id="A0A1G4JVQ3"/>
<proteinExistence type="predicted"/>
<feature type="compositionally biased region" description="Basic residues" evidence="3">
    <location>
        <begin position="214"/>
        <end position="223"/>
    </location>
</feature>
<evidence type="ECO:0000313" key="6">
    <source>
        <dbReference type="Proteomes" id="UP000191024"/>
    </source>
</evidence>
<dbReference type="GO" id="GO:0045727">
    <property type="term" value="P:positive regulation of translation"/>
    <property type="evidence" value="ECO:0007669"/>
    <property type="project" value="TreeGrafter"/>
</dbReference>
<evidence type="ECO:0000256" key="2">
    <source>
        <dbReference type="PROSITE-ProRule" id="PRU00332"/>
    </source>
</evidence>
<reference evidence="6" key="1">
    <citation type="submission" date="2016-03" db="EMBL/GenBank/DDBJ databases">
        <authorList>
            <person name="Devillers H."/>
        </authorList>
    </citation>
    <scope>NUCLEOTIDE SEQUENCE [LARGE SCALE GENOMIC DNA]</scope>
</reference>
<feature type="compositionally biased region" description="Low complexity" evidence="3">
    <location>
        <begin position="30"/>
        <end position="43"/>
    </location>
</feature>
<feature type="region of interest" description="Disordered" evidence="3">
    <location>
        <begin position="1"/>
        <end position="66"/>
    </location>
</feature>
<dbReference type="STRING" id="1230905.A0A1G4JVQ3"/>
<dbReference type="OrthoDB" id="340227at2759"/>
<dbReference type="GO" id="GO:0003723">
    <property type="term" value="F:RNA binding"/>
    <property type="evidence" value="ECO:0007669"/>
    <property type="project" value="UniProtKB-UniRule"/>
</dbReference>
<dbReference type="GO" id="GO:0005829">
    <property type="term" value="C:cytosol"/>
    <property type="evidence" value="ECO:0007669"/>
    <property type="project" value="TreeGrafter"/>
</dbReference>
<evidence type="ECO:0000256" key="1">
    <source>
        <dbReference type="ARBA" id="ARBA00022884"/>
    </source>
</evidence>
<dbReference type="InterPro" id="IPR036390">
    <property type="entry name" value="WH_DNA-bd_sf"/>
</dbReference>
<dbReference type="GO" id="GO:0010494">
    <property type="term" value="C:cytoplasmic stress granule"/>
    <property type="evidence" value="ECO:0007669"/>
    <property type="project" value="TreeGrafter"/>
</dbReference>
<dbReference type="InterPro" id="IPR045180">
    <property type="entry name" value="La_dom_prot"/>
</dbReference>
<dbReference type="Proteomes" id="UP000191024">
    <property type="component" value="Chromosome F"/>
</dbReference>
<feature type="region of interest" description="Disordered" evidence="3">
    <location>
        <begin position="363"/>
        <end position="383"/>
    </location>
</feature>